<reference evidence="3" key="1">
    <citation type="journal article" date="2014" name="Int. J. Syst. Evol. Microbiol.">
        <title>Complete genome sequence of Corynebacterium casei LMG S-19264T (=DSM 44701T), isolated from a smear-ripened cheese.</title>
        <authorList>
            <consortium name="US DOE Joint Genome Institute (JGI-PGF)"/>
            <person name="Walter F."/>
            <person name="Albersmeier A."/>
            <person name="Kalinowski J."/>
            <person name="Ruckert C."/>
        </authorList>
    </citation>
    <scope>NUCLEOTIDE SEQUENCE</scope>
    <source>
        <strain evidence="3">VKM Ac-1069</strain>
    </source>
</reference>
<dbReference type="SUPFAM" id="SSF101874">
    <property type="entry name" value="YceI-like"/>
    <property type="match status" value="1"/>
</dbReference>
<dbReference type="PANTHER" id="PTHR34406">
    <property type="entry name" value="PROTEIN YCEI"/>
    <property type="match status" value="1"/>
</dbReference>
<accession>A0A9W6L8S1</accession>
<feature type="domain" description="Lipid/polyisoprenoid-binding YceI-like" evidence="2">
    <location>
        <begin position="121"/>
        <end position="287"/>
    </location>
</feature>
<dbReference type="InterPro" id="IPR036761">
    <property type="entry name" value="TTHA0802/YceI-like_sf"/>
</dbReference>
<comment type="similarity">
    <text evidence="1">Belongs to the UPF0312 family.</text>
</comment>
<dbReference type="PANTHER" id="PTHR34406:SF1">
    <property type="entry name" value="PROTEIN YCEI"/>
    <property type="match status" value="1"/>
</dbReference>
<keyword evidence="4" id="KW-1185">Reference proteome</keyword>
<organism evidence="3 4">
    <name type="scientific">Pseudonocardia halophobica</name>
    <dbReference type="NCBI Taxonomy" id="29401"/>
    <lineage>
        <taxon>Bacteria</taxon>
        <taxon>Bacillati</taxon>
        <taxon>Actinomycetota</taxon>
        <taxon>Actinomycetes</taxon>
        <taxon>Pseudonocardiales</taxon>
        <taxon>Pseudonocardiaceae</taxon>
        <taxon>Pseudonocardia</taxon>
    </lineage>
</organism>
<gene>
    <name evidence="3" type="ORF">GCM10017577_60140</name>
</gene>
<dbReference type="Proteomes" id="UP001143463">
    <property type="component" value="Unassembled WGS sequence"/>
</dbReference>
<evidence type="ECO:0000313" key="3">
    <source>
        <dbReference type="EMBL" id="GLL14865.1"/>
    </source>
</evidence>
<sequence>MFWSKRGKGARRSDTGRNALVPIPLTGGLLSGQVQDGEGRPLAGAQVSVLDRASTQIVNADTDPFGYFTAALVPGEYRVRAEAGGYRGNGTTVEVEWGKHAEVGALTLAPDQSLTPPPPGVYDIDPDHSSIRFIARHIGMSRVYGRFNRFRGQIRIAEPFEDSAVDVVIDAVSVDTNVEARDTHLRSPDFLDVERFPQLRFSSTRFRRGPGNRWIVDGDLTLHGLTSDVQLDVTFLGMEEWNGRRAGAVATAELHREHFTLNWQQMVNRGVPVVGSTIEINLDVQAVVQQ</sequence>
<evidence type="ECO:0000256" key="1">
    <source>
        <dbReference type="ARBA" id="ARBA00008812"/>
    </source>
</evidence>
<evidence type="ECO:0000259" key="2">
    <source>
        <dbReference type="SMART" id="SM00867"/>
    </source>
</evidence>
<proteinExistence type="inferred from homology"/>
<dbReference type="SMART" id="SM00867">
    <property type="entry name" value="YceI"/>
    <property type="match status" value="1"/>
</dbReference>
<dbReference type="Pfam" id="PF13620">
    <property type="entry name" value="CarboxypepD_reg"/>
    <property type="match status" value="1"/>
</dbReference>
<protein>
    <recommendedName>
        <fullName evidence="2">Lipid/polyisoprenoid-binding YceI-like domain-containing protein</fullName>
    </recommendedName>
</protein>
<dbReference type="EMBL" id="BSFQ01000037">
    <property type="protein sequence ID" value="GLL14865.1"/>
    <property type="molecule type" value="Genomic_DNA"/>
</dbReference>
<dbReference type="InterPro" id="IPR007372">
    <property type="entry name" value="Lipid/polyisoprenoid-bd_YceI"/>
</dbReference>
<dbReference type="RefSeq" id="WP_037052529.1">
    <property type="nucleotide sequence ID" value="NZ_BAAAUZ010000046.1"/>
</dbReference>
<evidence type="ECO:0000313" key="4">
    <source>
        <dbReference type="Proteomes" id="UP001143463"/>
    </source>
</evidence>
<dbReference type="Gene3D" id="2.60.40.1120">
    <property type="entry name" value="Carboxypeptidase-like, regulatory domain"/>
    <property type="match status" value="1"/>
</dbReference>
<dbReference type="Gene3D" id="2.40.128.110">
    <property type="entry name" value="Lipid/polyisoprenoid-binding, YceI-like"/>
    <property type="match status" value="1"/>
</dbReference>
<dbReference type="SUPFAM" id="SSF49464">
    <property type="entry name" value="Carboxypeptidase regulatory domain-like"/>
    <property type="match status" value="1"/>
</dbReference>
<dbReference type="AlphaFoldDB" id="A0A9W6L8S1"/>
<comment type="caution">
    <text evidence="3">The sequence shown here is derived from an EMBL/GenBank/DDBJ whole genome shotgun (WGS) entry which is preliminary data.</text>
</comment>
<name>A0A9W6L8S1_9PSEU</name>
<reference evidence="3" key="2">
    <citation type="submission" date="2023-01" db="EMBL/GenBank/DDBJ databases">
        <authorList>
            <person name="Sun Q."/>
            <person name="Evtushenko L."/>
        </authorList>
    </citation>
    <scope>NUCLEOTIDE SEQUENCE</scope>
    <source>
        <strain evidence="3">VKM Ac-1069</strain>
    </source>
</reference>
<dbReference type="Pfam" id="PF04264">
    <property type="entry name" value="YceI"/>
    <property type="match status" value="1"/>
</dbReference>
<dbReference type="InterPro" id="IPR008969">
    <property type="entry name" value="CarboxyPept-like_regulatory"/>
</dbReference>